<reference evidence="2" key="1">
    <citation type="submission" date="2021-02" db="EMBL/GenBank/DDBJ databases">
        <authorList>
            <person name="Dougan E. K."/>
            <person name="Rhodes N."/>
            <person name="Thang M."/>
            <person name="Chan C."/>
        </authorList>
    </citation>
    <scope>NUCLEOTIDE SEQUENCE</scope>
</reference>
<dbReference type="Gene3D" id="1.25.40.180">
    <property type="match status" value="1"/>
</dbReference>
<proteinExistence type="predicted"/>
<keyword evidence="3" id="KW-1185">Reference proteome</keyword>
<dbReference type="Proteomes" id="UP000604046">
    <property type="component" value="Unassembled WGS sequence"/>
</dbReference>
<evidence type="ECO:0000256" key="1">
    <source>
        <dbReference type="SAM" id="MobiDB-lite"/>
    </source>
</evidence>
<protein>
    <submittedName>
        <fullName evidence="2">EIF4G1 protein</fullName>
    </submittedName>
</protein>
<organism evidence="2 3">
    <name type="scientific">Symbiodinium natans</name>
    <dbReference type="NCBI Taxonomy" id="878477"/>
    <lineage>
        <taxon>Eukaryota</taxon>
        <taxon>Sar</taxon>
        <taxon>Alveolata</taxon>
        <taxon>Dinophyceae</taxon>
        <taxon>Suessiales</taxon>
        <taxon>Symbiodiniaceae</taxon>
        <taxon>Symbiodinium</taxon>
    </lineage>
</organism>
<dbReference type="InterPro" id="IPR016024">
    <property type="entry name" value="ARM-type_fold"/>
</dbReference>
<comment type="caution">
    <text evidence="2">The sequence shown here is derived from an EMBL/GenBank/DDBJ whole genome shotgun (WGS) entry which is preliminary data.</text>
</comment>
<dbReference type="AlphaFoldDB" id="A0A812SJ51"/>
<evidence type="ECO:0000313" key="3">
    <source>
        <dbReference type="Proteomes" id="UP000604046"/>
    </source>
</evidence>
<name>A0A812SJ51_9DINO</name>
<feature type="region of interest" description="Disordered" evidence="1">
    <location>
        <begin position="17"/>
        <end position="46"/>
    </location>
</feature>
<evidence type="ECO:0000313" key="2">
    <source>
        <dbReference type="EMBL" id="CAE7486012.1"/>
    </source>
</evidence>
<dbReference type="SUPFAM" id="SSF48371">
    <property type="entry name" value="ARM repeat"/>
    <property type="match status" value="1"/>
</dbReference>
<dbReference type="EMBL" id="CAJNDS010002461">
    <property type="protein sequence ID" value="CAE7486012.1"/>
    <property type="molecule type" value="Genomic_DNA"/>
</dbReference>
<sequence length="177" mass="19005">MTRAGYGAVMACDMPEPIPVGAGKSNSPDLRPARTRMSSFGDDKDLADELPPNWDLRRFQDKAKSVLNEYFAALAVEDTVASAAELLAACPSEADELGVVAMKAALDRGKDAPSDIVRLLEGLSRSTSFDRAALVRSFEKIFCRVEDLKIDAPMAEKGILEILQGCIAARPPAGDSF</sequence>
<gene>
    <name evidence="2" type="primary">EIF4G1</name>
    <name evidence="2" type="ORF">SNAT2548_LOCUS27266</name>
</gene>
<accession>A0A812SJ51</accession>